<evidence type="ECO:0000256" key="1">
    <source>
        <dbReference type="SAM" id="MobiDB-lite"/>
    </source>
</evidence>
<proteinExistence type="predicted"/>
<name>D3Q805_STANL</name>
<dbReference type="AlphaFoldDB" id="D3Q805"/>
<dbReference type="InterPro" id="IPR036928">
    <property type="entry name" value="AS_sf"/>
</dbReference>
<feature type="domain" description="Amidase" evidence="2">
    <location>
        <begin position="22"/>
        <end position="412"/>
    </location>
</feature>
<accession>D3Q805</accession>
<dbReference type="PANTHER" id="PTHR11895:SF67">
    <property type="entry name" value="AMIDASE DOMAIN-CONTAINING PROTEIN"/>
    <property type="match status" value="1"/>
</dbReference>
<feature type="compositionally biased region" description="Low complexity" evidence="1">
    <location>
        <begin position="129"/>
        <end position="150"/>
    </location>
</feature>
<dbReference type="RefSeq" id="WP_013016081.1">
    <property type="nucleotide sequence ID" value="NC_013947.1"/>
</dbReference>
<dbReference type="OrthoDB" id="182039at2"/>
<dbReference type="GO" id="GO:0003824">
    <property type="term" value="F:catalytic activity"/>
    <property type="evidence" value="ECO:0007669"/>
    <property type="project" value="InterPro"/>
</dbReference>
<evidence type="ECO:0000313" key="3">
    <source>
        <dbReference type="EMBL" id="ADD40510.1"/>
    </source>
</evidence>
<dbReference type="eggNOG" id="COG0154">
    <property type="taxonomic scope" value="Bacteria"/>
</dbReference>
<dbReference type="Proteomes" id="UP000000844">
    <property type="component" value="Chromosome"/>
</dbReference>
<reference evidence="3 4" key="1">
    <citation type="journal article" date="2009" name="Stand. Genomic Sci.">
        <title>Complete genome sequence of Stackebrandtia nassauensis type strain (LLR-40K-21).</title>
        <authorList>
            <person name="Munk C."/>
            <person name="Lapidus A."/>
            <person name="Copeland A."/>
            <person name="Jando M."/>
            <person name="Mayilraj S."/>
            <person name="Glavina Del Rio T."/>
            <person name="Nolan M."/>
            <person name="Chen F."/>
            <person name="Lucas S."/>
            <person name="Tice H."/>
            <person name="Cheng J.F."/>
            <person name="Han C."/>
            <person name="Detter J.C."/>
            <person name="Bruce D."/>
            <person name="Goodwin L."/>
            <person name="Chain P."/>
            <person name="Pitluck S."/>
            <person name="Goker M."/>
            <person name="Ovchinikova G."/>
            <person name="Pati A."/>
            <person name="Ivanova N."/>
            <person name="Mavromatis K."/>
            <person name="Chen A."/>
            <person name="Palaniappan K."/>
            <person name="Land M."/>
            <person name="Hauser L."/>
            <person name="Chang Y.J."/>
            <person name="Jeffries C.D."/>
            <person name="Bristow J."/>
            <person name="Eisen J.A."/>
            <person name="Markowitz V."/>
            <person name="Hugenholtz P."/>
            <person name="Kyrpides N.C."/>
            <person name="Klenk H.P."/>
        </authorList>
    </citation>
    <scope>NUCLEOTIDE SEQUENCE [LARGE SCALE GENOMIC DNA]</scope>
    <source>
        <strain evidence="4">DSM 44728 / CIP 108903 / NRRL B-16338 / NBRC 102104 / LLR-40K-21</strain>
    </source>
</reference>
<evidence type="ECO:0000313" key="4">
    <source>
        <dbReference type="Proteomes" id="UP000000844"/>
    </source>
</evidence>
<dbReference type="SUPFAM" id="SSF75304">
    <property type="entry name" value="Amidase signature (AS) enzymes"/>
    <property type="match status" value="1"/>
</dbReference>
<sequence length="424" mass="44676">MTELVRLRPLDATPRDAVAEAEYTCDRIEATDAEIFAFESEPDRRGRLLAEAQATEERWGEPADRPALYGVPVGVKDVIHVDGLETRAGSKVPAEALAGAQATLVDRLVGAGALIAGKNTCAEFAISAPGPTRNPHNPTHTPGGSSSGSAAAVAAGQVRLSIGTQTVSSTIRPAAYCGIVGFKPSHGRIPVDGVIANAPSLDTIGILTTDVAGAAIASEVLCDEWSPRAVDELPVLGIPADEYLECASKPTLARFAEHVAKLKAAGYRVVPGRAVTDFPRIRAVLFTIQRYESAIVHAAWFDSYRALYQPKSAQSVLEGRDIDEDKHQLALKLRTAIHDQIRDMMERSGVDIWIGPSATDTAPVGLASTGNSIMSIPWSLTGMPSLSVPAPAPDLPLGFHCAARTGDDERLLAWGGDIAATLAG</sequence>
<keyword evidence="4" id="KW-1185">Reference proteome</keyword>
<dbReference type="InterPro" id="IPR000120">
    <property type="entry name" value="Amidase"/>
</dbReference>
<organism evidence="3 4">
    <name type="scientific">Stackebrandtia nassauensis (strain DSM 44728 / CIP 108903 / NRRL B-16338 / NBRC 102104 / LLR-40K-21)</name>
    <dbReference type="NCBI Taxonomy" id="446470"/>
    <lineage>
        <taxon>Bacteria</taxon>
        <taxon>Bacillati</taxon>
        <taxon>Actinomycetota</taxon>
        <taxon>Actinomycetes</taxon>
        <taxon>Glycomycetales</taxon>
        <taxon>Glycomycetaceae</taxon>
        <taxon>Stackebrandtia</taxon>
    </lineage>
</organism>
<dbReference type="Pfam" id="PF01425">
    <property type="entry name" value="Amidase"/>
    <property type="match status" value="1"/>
</dbReference>
<dbReference type="KEGG" id="sna:Snas_0798"/>
<dbReference type="STRING" id="446470.Snas_0798"/>
<dbReference type="InterPro" id="IPR023631">
    <property type="entry name" value="Amidase_dom"/>
</dbReference>
<protein>
    <submittedName>
        <fullName evidence="3">Amidase</fullName>
    </submittedName>
</protein>
<dbReference type="HOGENOM" id="CLU_009600_0_0_11"/>
<gene>
    <name evidence="3" type="ordered locus">Snas_0798</name>
</gene>
<evidence type="ECO:0000259" key="2">
    <source>
        <dbReference type="Pfam" id="PF01425"/>
    </source>
</evidence>
<dbReference type="EMBL" id="CP001778">
    <property type="protein sequence ID" value="ADD40510.1"/>
    <property type="molecule type" value="Genomic_DNA"/>
</dbReference>
<dbReference type="Gene3D" id="3.90.1300.10">
    <property type="entry name" value="Amidase signature (AS) domain"/>
    <property type="match status" value="1"/>
</dbReference>
<feature type="region of interest" description="Disordered" evidence="1">
    <location>
        <begin position="128"/>
        <end position="150"/>
    </location>
</feature>
<dbReference type="PANTHER" id="PTHR11895">
    <property type="entry name" value="TRANSAMIDASE"/>
    <property type="match status" value="1"/>
</dbReference>